<comment type="caution">
    <text evidence="4">The sequence shown here is derived from an EMBL/GenBank/DDBJ whole genome shotgun (WGS) entry which is preliminary data.</text>
</comment>
<keyword evidence="5" id="KW-1185">Reference proteome</keyword>
<dbReference type="InterPro" id="IPR002347">
    <property type="entry name" value="SDR_fam"/>
</dbReference>
<name>A0A561ERS6_9ACTN</name>
<evidence type="ECO:0000259" key="3">
    <source>
        <dbReference type="SMART" id="SM00822"/>
    </source>
</evidence>
<keyword evidence="2" id="KW-0560">Oxidoreductase</keyword>
<evidence type="ECO:0000313" key="4">
    <source>
        <dbReference type="EMBL" id="TWE18306.1"/>
    </source>
</evidence>
<dbReference type="SMART" id="SM00822">
    <property type="entry name" value="PKS_KR"/>
    <property type="match status" value="1"/>
</dbReference>
<dbReference type="InterPro" id="IPR036291">
    <property type="entry name" value="NAD(P)-bd_dom_sf"/>
</dbReference>
<organism evidence="4 5">
    <name type="scientific">Kitasatospora atroaurantiaca</name>
    <dbReference type="NCBI Taxonomy" id="285545"/>
    <lineage>
        <taxon>Bacteria</taxon>
        <taxon>Bacillati</taxon>
        <taxon>Actinomycetota</taxon>
        <taxon>Actinomycetes</taxon>
        <taxon>Kitasatosporales</taxon>
        <taxon>Streptomycetaceae</taxon>
        <taxon>Kitasatospora</taxon>
    </lineage>
</organism>
<sequence>MPTQDIAGTTALVTGASRGFGRGIAVALSQAGAQVVGVARDRAQLEDVRAQLGDTFTPVVADVTDPVVAGRLIDRYRPRTLVLNAGASPLSRPIHRHTWETFSRNWEVDVKHAFHWIREALLAPLAPGSTVIAFSSGAALNGSPISGGYAGAKAAIRFVAAYAGEESQREGLGIRFVSVLPKLTPATGLGEAAVAAYAARAGVDIPTFLDRLGTTLTPEQVGKAVLDLAADPGHDRAAYLLAAEGLSALG</sequence>
<dbReference type="OrthoDB" id="7211155at2"/>
<dbReference type="PANTHER" id="PTHR43669">
    <property type="entry name" value="5-KETO-D-GLUCONATE 5-REDUCTASE"/>
    <property type="match status" value="1"/>
</dbReference>
<dbReference type="AlphaFoldDB" id="A0A561ERS6"/>
<dbReference type="SUPFAM" id="SSF51735">
    <property type="entry name" value="NAD(P)-binding Rossmann-fold domains"/>
    <property type="match status" value="1"/>
</dbReference>
<dbReference type="PANTHER" id="PTHR43669:SF3">
    <property type="entry name" value="ALCOHOL DEHYDROGENASE, PUTATIVE (AFU_ORTHOLOGUE AFUA_3G03445)-RELATED"/>
    <property type="match status" value="1"/>
</dbReference>
<dbReference type="Proteomes" id="UP000318416">
    <property type="component" value="Unassembled WGS sequence"/>
</dbReference>
<dbReference type="EMBL" id="VIVR01000001">
    <property type="protein sequence ID" value="TWE18306.1"/>
    <property type="molecule type" value="Genomic_DNA"/>
</dbReference>
<accession>A0A561ERS6</accession>
<proteinExistence type="inferred from homology"/>
<dbReference type="Gene3D" id="3.40.50.720">
    <property type="entry name" value="NAD(P)-binding Rossmann-like Domain"/>
    <property type="match status" value="1"/>
</dbReference>
<dbReference type="Pfam" id="PF00106">
    <property type="entry name" value="adh_short"/>
    <property type="match status" value="1"/>
</dbReference>
<dbReference type="RefSeq" id="WP_145791526.1">
    <property type="nucleotide sequence ID" value="NZ_BAAABR010000006.1"/>
</dbReference>
<reference evidence="4 5" key="1">
    <citation type="submission" date="2019-06" db="EMBL/GenBank/DDBJ databases">
        <title>Sequencing the genomes of 1000 actinobacteria strains.</title>
        <authorList>
            <person name="Klenk H.-P."/>
        </authorList>
    </citation>
    <scope>NUCLEOTIDE SEQUENCE [LARGE SCALE GENOMIC DNA]</scope>
    <source>
        <strain evidence="4 5">DSM 41649</strain>
    </source>
</reference>
<dbReference type="PRINTS" id="PR00081">
    <property type="entry name" value="GDHRDH"/>
</dbReference>
<dbReference type="GO" id="GO:0016491">
    <property type="term" value="F:oxidoreductase activity"/>
    <property type="evidence" value="ECO:0007669"/>
    <property type="project" value="UniProtKB-KW"/>
</dbReference>
<evidence type="ECO:0000256" key="1">
    <source>
        <dbReference type="ARBA" id="ARBA00006484"/>
    </source>
</evidence>
<comment type="similarity">
    <text evidence="1">Belongs to the short-chain dehydrogenases/reductases (SDR) family.</text>
</comment>
<gene>
    <name evidence="4" type="ORF">FB465_3372</name>
</gene>
<evidence type="ECO:0000313" key="5">
    <source>
        <dbReference type="Proteomes" id="UP000318416"/>
    </source>
</evidence>
<dbReference type="InterPro" id="IPR057326">
    <property type="entry name" value="KR_dom"/>
</dbReference>
<evidence type="ECO:0000256" key="2">
    <source>
        <dbReference type="ARBA" id="ARBA00023002"/>
    </source>
</evidence>
<feature type="domain" description="Ketoreductase" evidence="3">
    <location>
        <begin position="9"/>
        <end position="189"/>
    </location>
</feature>
<dbReference type="CDD" id="cd05233">
    <property type="entry name" value="SDR_c"/>
    <property type="match status" value="1"/>
</dbReference>
<protein>
    <submittedName>
        <fullName evidence="4">NAD(P)-dependent dehydrogenase (Short-subunit alcohol dehydrogenase family)</fullName>
    </submittedName>
</protein>